<dbReference type="AlphaFoldDB" id="A0A7J7J1E1"/>
<dbReference type="Gene3D" id="3.40.50.1580">
    <property type="entry name" value="Nucleoside phosphorylase domain"/>
    <property type="match status" value="1"/>
</dbReference>
<dbReference type="InterPro" id="IPR055121">
    <property type="entry name" value="HTH_69"/>
</dbReference>
<dbReference type="PANTHER" id="PTHR47705">
    <property type="entry name" value="AGAP000321-PA"/>
    <property type="match status" value="1"/>
</dbReference>
<dbReference type="SUPFAM" id="SSF53167">
    <property type="entry name" value="Purine and uridine phosphorylases"/>
    <property type="match status" value="1"/>
</dbReference>
<dbReference type="Proteomes" id="UP000593567">
    <property type="component" value="Unassembled WGS sequence"/>
</dbReference>
<dbReference type="InterPro" id="IPR035994">
    <property type="entry name" value="Nucleoside_phosphorylase_sf"/>
</dbReference>
<accession>A0A7J7J1E1</accession>
<keyword evidence="3" id="KW-1185">Reference proteome</keyword>
<dbReference type="OrthoDB" id="1577640at2759"/>
<evidence type="ECO:0000313" key="3">
    <source>
        <dbReference type="Proteomes" id="UP000593567"/>
    </source>
</evidence>
<comment type="caution">
    <text evidence="2">The sequence shown here is derived from an EMBL/GenBank/DDBJ whole genome shotgun (WGS) entry which is preliminary data.</text>
</comment>
<proteinExistence type="predicted"/>
<sequence>MSAEKVSLTPSKRGNTTVLRLDRISQVDSNAVYHEGQGVNNGLIINEQRSNAAALAPPTGESEPAQLQLEFKCWLINSVTGDKVPESRQLKFWFKDEASYLNKVSLSYDFFSELVQPDKFPRDYLNFVKNCMKQLQSDRFSLLQRIDVELTPLDSTQEQIIPVSQVKESIPQEQLQTYAAAGLEEADMRSRDEQLRDQVLFLLESAYPNILEIDDLAKIMGISEAEVLSILEELANRGLVKRMEDQRGWTRRVQMDETTAEEEPTIVIEQMPTLTKKQEPSIAVITSNYYEKLAVDAMMDNKTTYVKFQAVGDAHVYTIGYIGDHRVVTTKLPQIGRTRGAQISAGNNTTRLLGTFQQIEHVFMVGGAGGVPHYTDYYKHARLGDVVMSTPNDKGHIYVFCDKLVEDRKTKEISYQLKTYVPKDPCIQDRVSEIRDYCYANPNAKPWLEFLREGQEALKGQEVSFARPPPDSDKLFMHLGEHDVIEVAHPQPPQGVHNDSEINLHFGPVGSGRSVIKGATARQEFAYKHGIQAFDKEFDQVLDSIIGNVKYSFAIIRGIIDYADGSSNSGKKWLPYSALAAAAYMKTVIRSMPNA</sequence>
<name>A0A7J7J1E1_BUGNE</name>
<organism evidence="2 3">
    <name type="scientific">Bugula neritina</name>
    <name type="common">Brown bryozoan</name>
    <name type="synonym">Sertularia neritina</name>
    <dbReference type="NCBI Taxonomy" id="10212"/>
    <lineage>
        <taxon>Eukaryota</taxon>
        <taxon>Metazoa</taxon>
        <taxon>Spiralia</taxon>
        <taxon>Lophotrochozoa</taxon>
        <taxon>Bryozoa</taxon>
        <taxon>Gymnolaemata</taxon>
        <taxon>Cheilostomatida</taxon>
        <taxon>Flustrina</taxon>
        <taxon>Buguloidea</taxon>
        <taxon>Bugulidae</taxon>
        <taxon>Bugula</taxon>
    </lineage>
</organism>
<gene>
    <name evidence="2" type="ORF">EB796_022199</name>
</gene>
<dbReference type="PANTHER" id="PTHR47705:SF1">
    <property type="entry name" value="PNP_UDP_1 DOMAIN-CONTAINING PROTEIN"/>
    <property type="match status" value="1"/>
</dbReference>
<dbReference type="EMBL" id="VXIV02003225">
    <property type="protein sequence ID" value="KAF6019494.1"/>
    <property type="molecule type" value="Genomic_DNA"/>
</dbReference>
<protein>
    <recommendedName>
        <fullName evidence="1">Winged helix-turn-helix domain-containing protein</fullName>
    </recommendedName>
</protein>
<evidence type="ECO:0000313" key="2">
    <source>
        <dbReference type="EMBL" id="KAF6019494.1"/>
    </source>
</evidence>
<feature type="domain" description="Winged helix-turn-helix" evidence="1">
    <location>
        <begin position="197"/>
        <end position="252"/>
    </location>
</feature>
<reference evidence="2" key="1">
    <citation type="submission" date="2020-06" db="EMBL/GenBank/DDBJ databases">
        <title>Draft genome of Bugula neritina, a colonial animal packing powerful symbionts and potential medicines.</title>
        <authorList>
            <person name="Rayko M."/>
        </authorList>
    </citation>
    <scope>NUCLEOTIDE SEQUENCE [LARGE SCALE GENOMIC DNA]</scope>
    <source>
        <strain evidence="2">Kwan_BN1</strain>
    </source>
</reference>
<dbReference type="GO" id="GO:0009116">
    <property type="term" value="P:nucleoside metabolic process"/>
    <property type="evidence" value="ECO:0007669"/>
    <property type="project" value="InterPro"/>
</dbReference>
<dbReference type="Pfam" id="PF22979">
    <property type="entry name" value="HTH_69"/>
    <property type="match status" value="1"/>
</dbReference>
<evidence type="ECO:0000259" key="1">
    <source>
        <dbReference type="Pfam" id="PF22979"/>
    </source>
</evidence>
<dbReference type="GO" id="GO:0003824">
    <property type="term" value="F:catalytic activity"/>
    <property type="evidence" value="ECO:0007669"/>
    <property type="project" value="InterPro"/>
</dbReference>